<reference evidence="2" key="1">
    <citation type="submission" date="2021-03" db="EMBL/GenBank/DDBJ databases">
        <authorList>
            <person name="Tagirdzhanova G."/>
        </authorList>
    </citation>
    <scope>NUCLEOTIDE SEQUENCE</scope>
</reference>
<keyword evidence="1" id="KW-0732">Signal</keyword>
<dbReference type="AlphaFoldDB" id="A0A8H3PK36"/>
<dbReference type="EMBL" id="CAJPDR010000826">
    <property type="protein sequence ID" value="CAF9942872.1"/>
    <property type="molecule type" value="Genomic_DNA"/>
</dbReference>
<feature type="signal peptide" evidence="1">
    <location>
        <begin position="1"/>
        <end position="22"/>
    </location>
</feature>
<keyword evidence="3" id="KW-1185">Reference proteome</keyword>
<feature type="non-terminal residue" evidence="2">
    <location>
        <position position="171"/>
    </location>
</feature>
<sequence length="171" mass="18449">MHKPFVPSLLSHLLVVISTVLATALLSPDQSYEVHLLEAPSDASSHTILVNASALSLNASDLNAMRAQCSGTKFGTSLNATSCRNAIYFIPAEHEQRSFGARDFAHSGATYDVELPYRWLSQDGLCSVQVFLIAPATVAHASTYQIWRGAEAVLRRCVTDPRFTGGVASNL</sequence>
<dbReference type="Proteomes" id="UP000664203">
    <property type="component" value="Unassembled WGS sequence"/>
</dbReference>
<proteinExistence type="predicted"/>
<evidence type="ECO:0000313" key="2">
    <source>
        <dbReference type="EMBL" id="CAF9942872.1"/>
    </source>
</evidence>
<gene>
    <name evidence="2" type="ORF">ALECFALPRED_010171</name>
</gene>
<accession>A0A8H3PK36</accession>
<evidence type="ECO:0000256" key="1">
    <source>
        <dbReference type="SAM" id="SignalP"/>
    </source>
</evidence>
<dbReference type="OrthoDB" id="5429493at2759"/>
<comment type="caution">
    <text evidence="2">The sequence shown here is derived from an EMBL/GenBank/DDBJ whole genome shotgun (WGS) entry which is preliminary data.</text>
</comment>
<feature type="chain" id="PRO_5034670622" evidence="1">
    <location>
        <begin position="23"/>
        <end position="171"/>
    </location>
</feature>
<organism evidence="2 3">
    <name type="scientific">Alectoria fallacina</name>
    <dbReference type="NCBI Taxonomy" id="1903189"/>
    <lineage>
        <taxon>Eukaryota</taxon>
        <taxon>Fungi</taxon>
        <taxon>Dikarya</taxon>
        <taxon>Ascomycota</taxon>
        <taxon>Pezizomycotina</taxon>
        <taxon>Lecanoromycetes</taxon>
        <taxon>OSLEUM clade</taxon>
        <taxon>Lecanoromycetidae</taxon>
        <taxon>Lecanorales</taxon>
        <taxon>Lecanorineae</taxon>
        <taxon>Parmeliaceae</taxon>
        <taxon>Alectoria</taxon>
    </lineage>
</organism>
<evidence type="ECO:0000313" key="3">
    <source>
        <dbReference type="Proteomes" id="UP000664203"/>
    </source>
</evidence>
<protein>
    <submittedName>
        <fullName evidence="2">Uncharacterized protein</fullName>
    </submittedName>
</protein>
<name>A0A8H3PK36_9LECA</name>